<dbReference type="STRING" id="1069534.LRC_17100"/>
<dbReference type="Proteomes" id="UP000001279">
    <property type="component" value="Chromosome"/>
</dbReference>
<dbReference type="KEGG" id="lrm:LRC_17100"/>
<dbReference type="EMBL" id="CP003032">
    <property type="protein sequence ID" value="AEN78952.1"/>
    <property type="molecule type" value="Genomic_DNA"/>
</dbReference>
<sequence>MKKSLLFLESNEMPNKFGRFSTGFVRHFLNLDA</sequence>
<dbReference type="HOGENOM" id="CLU_3382499_0_0_9"/>
<accession>G2SS04</accession>
<name>G2SS04_LIGR2</name>
<protein>
    <submittedName>
        <fullName evidence="1">Uncharacterized protein</fullName>
    </submittedName>
</protein>
<proteinExistence type="predicted"/>
<dbReference type="AlphaFoldDB" id="G2SS04"/>
<evidence type="ECO:0000313" key="2">
    <source>
        <dbReference type="Proteomes" id="UP000001279"/>
    </source>
</evidence>
<keyword evidence="2" id="KW-1185">Reference proteome</keyword>
<evidence type="ECO:0000313" key="1">
    <source>
        <dbReference type="EMBL" id="AEN78952.1"/>
    </source>
</evidence>
<reference evidence="1 2" key="1">
    <citation type="journal article" date="2011" name="Microb. Cell Fact.">
        <title>Genome sequences and comparative genomics of two Lactobacillus ruminis strains from the bovine and human intestinal tracts.</title>
        <authorList>
            <person name="Forde B.M."/>
            <person name="Neville B.A."/>
            <person name="O'Donnell M.M."/>
            <person name="Riboulet-Bisson E."/>
            <person name="Claesson M.J."/>
            <person name="Coghlan A."/>
            <person name="Ross R.P."/>
            <person name="O'Toole P.W."/>
        </authorList>
    </citation>
    <scope>NUCLEOTIDE SEQUENCE [LARGE SCALE GENOMIC DNA]</scope>
    <source>
        <strain evidence="2">ATCC 27782 / RF3</strain>
    </source>
</reference>
<organism evidence="1 2">
    <name type="scientific">Ligilactobacillus ruminis (strain ATCC 27782 / RF3)</name>
    <name type="common">Lactobacillus ruminis</name>
    <dbReference type="NCBI Taxonomy" id="1069534"/>
    <lineage>
        <taxon>Bacteria</taxon>
        <taxon>Bacillati</taxon>
        <taxon>Bacillota</taxon>
        <taxon>Bacilli</taxon>
        <taxon>Lactobacillales</taxon>
        <taxon>Lactobacillaceae</taxon>
        <taxon>Ligilactobacillus</taxon>
    </lineage>
</organism>
<gene>
    <name evidence="1" type="ordered locus">LRC_17100</name>
</gene>